<accession>A0A0E9W8D1</accession>
<protein>
    <submittedName>
        <fullName evidence="1">Uncharacterized protein</fullName>
    </submittedName>
</protein>
<dbReference type="EMBL" id="GBXM01022767">
    <property type="protein sequence ID" value="JAH85810.1"/>
    <property type="molecule type" value="Transcribed_RNA"/>
</dbReference>
<proteinExistence type="predicted"/>
<dbReference type="AlphaFoldDB" id="A0A0E9W8D1"/>
<evidence type="ECO:0000313" key="1">
    <source>
        <dbReference type="EMBL" id="JAH85810.1"/>
    </source>
</evidence>
<organism evidence="1">
    <name type="scientific">Anguilla anguilla</name>
    <name type="common">European freshwater eel</name>
    <name type="synonym">Muraena anguilla</name>
    <dbReference type="NCBI Taxonomy" id="7936"/>
    <lineage>
        <taxon>Eukaryota</taxon>
        <taxon>Metazoa</taxon>
        <taxon>Chordata</taxon>
        <taxon>Craniata</taxon>
        <taxon>Vertebrata</taxon>
        <taxon>Euteleostomi</taxon>
        <taxon>Actinopterygii</taxon>
        <taxon>Neopterygii</taxon>
        <taxon>Teleostei</taxon>
        <taxon>Anguilliformes</taxon>
        <taxon>Anguillidae</taxon>
        <taxon>Anguilla</taxon>
    </lineage>
</organism>
<reference evidence="1" key="2">
    <citation type="journal article" date="2015" name="Fish Shellfish Immunol.">
        <title>Early steps in the European eel (Anguilla anguilla)-Vibrio vulnificus interaction in the gills: Role of the RtxA13 toxin.</title>
        <authorList>
            <person name="Callol A."/>
            <person name="Pajuelo D."/>
            <person name="Ebbesson L."/>
            <person name="Teles M."/>
            <person name="MacKenzie S."/>
            <person name="Amaro C."/>
        </authorList>
    </citation>
    <scope>NUCLEOTIDE SEQUENCE</scope>
</reference>
<reference evidence="1" key="1">
    <citation type="submission" date="2014-11" db="EMBL/GenBank/DDBJ databases">
        <authorList>
            <person name="Amaro Gonzalez C."/>
        </authorList>
    </citation>
    <scope>NUCLEOTIDE SEQUENCE</scope>
</reference>
<sequence length="82" mass="9811">MKKQSLLFSILFTHHVYFRHRSMTYFFREYLCSNKPTNNKLLSLLISLFKCHIFAFFSGLRSRDAFSWLCVIGSSTNHRKLK</sequence>
<name>A0A0E9W8D1_ANGAN</name>